<dbReference type="InterPro" id="IPR001128">
    <property type="entry name" value="Cyt_P450"/>
</dbReference>
<dbReference type="PANTHER" id="PTHR24286">
    <property type="entry name" value="CYTOCHROME P450 26"/>
    <property type="match status" value="1"/>
</dbReference>
<dbReference type="GO" id="GO:0016125">
    <property type="term" value="P:sterol metabolic process"/>
    <property type="evidence" value="ECO:0007669"/>
    <property type="project" value="TreeGrafter"/>
</dbReference>
<dbReference type="InterPro" id="IPR036396">
    <property type="entry name" value="Cyt_P450_sf"/>
</dbReference>
<feature type="signal peptide" evidence="8">
    <location>
        <begin position="1"/>
        <end position="17"/>
    </location>
</feature>
<name>A0AAD7ULK2_9STRA</name>
<dbReference type="InterPro" id="IPR044861">
    <property type="entry name" value="IPNS-like_FE2OG_OXY"/>
</dbReference>
<evidence type="ECO:0000256" key="8">
    <source>
        <dbReference type="SAM" id="SignalP"/>
    </source>
</evidence>
<keyword evidence="3" id="KW-0479">Metal-binding</keyword>
<keyword evidence="11" id="KW-1185">Reference proteome</keyword>
<keyword evidence="7" id="KW-0472">Membrane</keyword>
<keyword evidence="2" id="KW-0349">Heme</keyword>
<comment type="similarity">
    <text evidence="1">Belongs to the cytochrome P450 family.</text>
</comment>
<dbReference type="PANTHER" id="PTHR24286:SF384">
    <property type="entry name" value="P450, PUTATIVE (EUROFUNG)-RELATED"/>
    <property type="match status" value="1"/>
</dbReference>
<keyword evidence="7" id="KW-0812">Transmembrane</keyword>
<dbReference type="PROSITE" id="PS00086">
    <property type="entry name" value="CYTOCHROME_P450"/>
    <property type="match status" value="1"/>
</dbReference>
<evidence type="ECO:0000256" key="7">
    <source>
        <dbReference type="SAM" id="Phobius"/>
    </source>
</evidence>
<dbReference type="InterPro" id="IPR005123">
    <property type="entry name" value="Oxoglu/Fe-dep_dioxygenase_dom"/>
</dbReference>
<gene>
    <name evidence="10" type="ORF">CTAYLR_008732</name>
</gene>
<evidence type="ECO:0000313" key="11">
    <source>
        <dbReference type="Proteomes" id="UP001230188"/>
    </source>
</evidence>
<reference evidence="10" key="1">
    <citation type="submission" date="2023-01" db="EMBL/GenBank/DDBJ databases">
        <title>Metagenome sequencing of chrysophaentin producing Chrysophaeum taylorii.</title>
        <authorList>
            <person name="Davison J."/>
            <person name="Bewley C."/>
        </authorList>
    </citation>
    <scope>NUCLEOTIDE SEQUENCE</scope>
    <source>
        <strain evidence="10">NIES-1699</strain>
    </source>
</reference>
<keyword evidence="7" id="KW-1133">Transmembrane helix</keyword>
<evidence type="ECO:0000256" key="3">
    <source>
        <dbReference type="ARBA" id="ARBA00022723"/>
    </source>
</evidence>
<keyword evidence="5" id="KW-0408">Iron</keyword>
<proteinExistence type="inferred from homology"/>
<dbReference type="GO" id="GO:0005506">
    <property type="term" value="F:iron ion binding"/>
    <property type="evidence" value="ECO:0007669"/>
    <property type="project" value="InterPro"/>
</dbReference>
<dbReference type="Pfam" id="PF03171">
    <property type="entry name" value="2OG-FeII_Oxy"/>
    <property type="match status" value="1"/>
</dbReference>
<evidence type="ECO:0000256" key="1">
    <source>
        <dbReference type="ARBA" id="ARBA00010617"/>
    </source>
</evidence>
<evidence type="ECO:0000256" key="4">
    <source>
        <dbReference type="ARBA" id="ARBA00023002"/>
    </source>
</evidence>
<protein>
    <recommendedName>
        <fullName evidence="9">Fe2OG dioxygenase domain-containing protein</fullName>
    </recommendedName>
</protein>
<comment type="caution">
    <text evidence="10">The sequence shown here is derived from an EMBL/GenBank/DDBJ whole genome shotgun (WGS) entry which is preliminary data.</text>
</comment>
<dbReference type="InterPro" id="IPR027443">
    <property type="entry name" value="IPNS-like_sf"/>
</dbReference>
<evidence type="ECO:0000256" key="6">
    <source>
        <dbReference type="ARBA" id="ARBA00023033"/>
    </source>
</evidence>
<dbReference type="PROSITE" id="PS51471">
    <property type="entry name" value="FE2OG_OXY"/>
    <property type="match status" value="1"/>
</dbReference>
<dbReference type="SUPFAM" id="SSF51197">
    <property type="entry name" value="Clavaminate synthase-like"/>
    <property type="match status" value="1"/>
</dbReference>
<dbReference type="Pfam" id="PF00067">
    <property type="entry name" value="p450"/>
    <property type="match status" value="1"/>
</dbReference>
<dbReference type="EMBL" id="JAQMWT010000115">
    <property type="protein sequence ID" value="KAJ8610161.1"/>
    <property type="molecule type" value="Genomic_DNA"/>
</dbReference>
<accession>A0AAD7ULK2</accession>
<evidence type="ECO:0000256" key="5">
    <source>
        <dbReference type="ARBA" id="ARBA00023004"/>
    </source>
</evidence>
<feature type="transmembrane region" description="Helical" evidence="7">
    <location>
        <begin position="315"/>
        <end position="337"/>
    </location>
</feature>
<dbReference type="GO" id="GO:0004497">
    <property type="term" value="F:monooxygenase activity"/>
    <property type="evidence" value="ECO:0007669"/>
    <property type="project" value="UniProtKB-KW"/>
</dbReference>
<sequence length="808" mass="88368">MMLVGVVFLALAAHRAAVDLVAATVARSQNELDRAVVAPAAARGDASTVVRLDERHDLLAAGEALRRRRHCVVRLEAPLGGDLSWLGDEASLEAIEPARAVSAARPSEYYGLFRSETATFLEIRFAGGAALPASANWTDLDAMRRTLLRVADRILDSLGCDPRLVDRADGPDVSATVQRVCRYAPAKTTEAFGAHTDTTFLTLVPFAECPGLELFDGEAWLCPEAVADAQPSRDVLVLPGELLDLVSYGTYRAAAHRVIAPPRHTQPKDLVVCAGYFRFRSMVADLKVVVVTAATVVGVVAFVHSRPDWSFATALLMDVVLLYAAWTAGSFLTYNLAVGKTPKARWLPPGLSLCLLVAQPEKFWARLRALALSPDSGGAAIFQLLGTRAVLCADRAMMRVVTMDDEHFDHYAHPNARWLFYTTTQNQLIVMPNEIHGIVRAQFHAFLSTTALASPTGIVERVWTATHEYVSSILCSNNKESADVDVRVWTQALLAHLMLTNVRPGFADGEALPEGTTVWDVCRDIQTFTLGFLSLPIPWRPFGLGEAIAAGERVIDIIMIWIKSVRESPAETHKSRGFLETWMDEIKKEPATSKMLSDRDVAVNVLDMVFASQDATNSAVCFAVGYLATHPDAVARLRLELARNDTTKSSPAQFVAHNDLFNNFILNLLSRMPPVPMTLRIAKKRCTLAGDKPGPPVRILPGDVIVQSIEALSDVHNGSHNVTPDDLFAPPTDPNFVRALTFGMGRHKCPGKFYAILVVKLIVAAIVADVDLAPLDYDPAALMYYPTIFPTKSTFRLTPRDLNDKHRA</sequence>
<dbReference type="InterPro" id="IPR017972">
    <property type="entry name" value="Cyt_P450_CS"/>
</dbReference>
<evidence type="ECO:0000313" key="10">
    <source>
        <dbReference type="EMBL" id="KAJ8610161.1"/>
    </source>
</evidence>
<keyword evidence="8" id="KW-0732">Signal</keyword>
<evidence type="ECO:0000256" key="2">
    <source>
        <dbReference type="ARBA" id="ARBA00022617"/>
    </source>
</evidence>
<feature type="domain" description="Fe2OG dioxygenase" evidence="9">
    <location>
        <begin position="173"/>
        <end position="281"/>
    </location>
</feature>
<evidence type="ECO:0000259" key="9">
    <source>
        <dbReference type="PROSITE" id="PS51471"/>
    </source>
</evidence>
<dbReference type="AlphaFoldDB" id="A0AAD7ULK2"/>
<feature type="chain" id="PRO_5042106486" description="Fe2OG dioxygenase domain-containing protein" evidence="8">
    <location>
        <begin position="18"/>
        <end position="808"/>
    </location>
</feature>
<dbReference type="Gene3D" id="2.60.120.330">
    <property type="entry name" value="B-lactam Antibiotic, Isopenicillin N Synthase, Chain"/>
    <property type="match status" value="1"/>
</dbReference>
<keyword evidence="6" id="KW-0503">Monooxygenase</keyword>
<dbReference type="SUPFAM" id="SSF48264">
    <property type="entry name" value="Cytochrome P450"/>
    <property type="match status" value="1"/>
</dbReference>
<dbReference type="GO" id="GO:0016705">
    <property type="term" value="F:oxidoreductase activity, acting on paired donors, with incorporation or reduction of molecular oxygen"/>
    <property type="evidence" value="ECO:0007669"/>
    <property type="project" value="InterPro"/>
</dbReference>
<dbReference type="Gene3D" id="1.10.630.10">
    <property type="entry name" value="Cytochrome P450"/>
    <property type="match status" value="1"/>
</dbReference>
<feature type="transmembrane region" description="Helical" evidence="7">
    <location>
        <begin position="286"/>
        <end position="303"/>
    </location>
</feature>
<organism evidence="10 11">
    <name type="scientific">Chrysophaeum taylorii</name>
    <dbReference type="NCBI Taxonomy" id="2483200"/>
    <lineage>
        <taxon>Eukaryota</taxon>
        <taxon>Sar</taxon>
        <taxon>Stramenopiles</taxon>
        <taxon>Ochrophyta</taxon>
        <taxon>Pelagophyceae</taxon>
        <taxon>Pelagomonadales</taxon>
        <taxon>Pelagomonadaceae</taxon>
        <taxon>Chrysophaeum</taxon>
    </lineage>
</organism>
<dbReference type="Proteomes" id="UP001230188">
    <property type="component" value="Unassembled WGS sequence"/>
</dbReference>
<keyword evidence="4" id="KW-0560">Oxidoreductase</keyword>
<dbReference type="GO" id="GO:0020037">
    <property type="term" value="F:heme binding"/>
    <property type="evidence" value="ECO:0007669"/>
    <property type="project" value="InterPro"/>
</dbReference>